<dbReference type="InterPro" id="IPR001173">
    <property type="entry name" value="Glyco_trans_2-like"/>
</dbReference>
<comment type="similarity">
    <text evidence="2">Belongs to the glycosyltransferase 2 family.</text>
</comment>
<dbReference type="PANTHER" id="PTHR43179">
    <property type="entry name" value="RHAMNOSYLTRANSFERASE WBBL"/>
    <property type="match status" value="1"/>
</dbReference>
<evidence type="ECO:0000259" key="5">
    <source>
        <dbReference type="Pfam" id="PF00535"/>
    </source>
</evidence>
<dbReference type="AlphaFoldDB" id="A0A560WHC9"/>
<dbReference type="EMBL" id="VIUW01000001">
    <property type="protein sequence ID" value="TWD16966.1"/>
    <property type="molecule type" value="Genomic_DNA"/>
</dbReference>
<evidence type="ECO:0000256" key="1">
    <source>
        <dbReference type="ARBA" id="ARBA00004776"/>
    </source>
</evidence>
<dbReference type="Pfam" id="PF00535">
    <property type="entry name" value="Glycos_transf_2"/>
    <property type="match status" value="1"/>
</dbReference>
<dbReference type="RefSeq" id="WP_211356462.1">
    <property type="nucleotide sequence ID" value="NZ_VIUW01000001.1"/>
</dbReference>
<feature type="domain" description="Glycosyltransferase 2-like" evidence="5">
    <location>
        <begin position="29"/>
        <end position="176"/>
    </location>
</feature>
<dbReference type="GO" id="GO:0016757">
    <property type="term" value="F:glycosyltransferase activity"/>
    <property type="evidence" value="ECO:0007669"/>
    <property type="project" value="UniProtKB-KW"/>
</dbReference>
<protein>
    <recommendedName>
        <fullName evidence="5">Glycosyltransferase 2-like domain-containing protein</fullName>
    </recommendedName>
</protein>
<dbReference type="PANTHER" id="PTHR43179:SF12">
    <property type="entry name" value="GALACTOFURANOSYLTRANSFERASE GLFT2"/>
    <property type="match status" value="1"/>
</dbReference>
<comment type="pathway">
    <text evidence="1">Cell wall biogenesis; cell wall polysaccharide biosynthesis.</text>
</comment>
<evidence type="ECO:0000313" key="6">
    <source>
        <dbReference type="EMBL" id="TWD16966.1"/>
    </source>
</evidence>
<name>A0A560WHC9_9MICO</name>
<proteinExistence type="inferred from homology"/>
<organism evidence="6 7">
    <name type="scientific">Marihabitans asiaticum</name>
    <dbReference type="NCBI Taxonomy" id="415218"/>
    <lineage>
        <taxon>Bacteria</taxon>
        <taxon>Bacillati</taxon>
        <taxon>Actinomycetota</taxon>
        <taxon>Actinomycetes</taxon>
        <taxon>Micrococcales</taxon>
        <taxon>Intrasporangiaceae</taxon>
        <taxon>Marihabitans</taxon>
    </lineage>
</organism>
<gene>
    <name evidence="6" type="ORF">FB557_0516</name>
</gene>
<dbReference type="Proteomes" id="UP000315628">
    <property type="component" value="Unassembled WGS sequence"/>
</dbReference>
<accession>A0A560WHC9</accession>
<keyword evidence="3" id="KW-0328">Glycosyltransferase</keyword>
<evidence type="ECO:0000256" key="3">
    <source>
        <dbReference type="ARBA" id="ARBA00022676"/>
    </source>
</evidence>
<evidence type="ECO:0000256" key="4">
    <source>
        <dbReference type="ARBA" id="ARBA00022679"/>
    </source>
</evidence>
<evidence type="ECO:0000256" key="2">
    <source>
        <dbReference type="ARBA" id="ARBA00006739"/>
    </source>
</evidence>
<keyword evidence="7" id="KW-1185">Reference proteome</keyword>
<comment type="caution">
    <text evidence="6">The sequence shown here is derived from an EMBL/GenBank/DDBJ whole genome shotgun (WGS) entry which is preliminary data.</text>
</comment>
<dbReference type="SUPFAM" id="SSF53448">
    <property type="entry name" value="Nucleotide-diphospho-sugar transferases"/>
    <property type="match status" value="1"/>
</dbReference>
<sequence length="302" mass="33366">MIMDIPITDATPADAPLPVPSRPRVSVVVLTQCTRPAELDRALASVRAQVGVDYRLVLVVNGAEPPVPDPSDQLIVLPENVGIPAGRNIGAAACDAEIVLFLDDDAELQGSDHLATIAARFDADPRVGAMAVRIVDHEGQTQRRHVPRVGGGSAERAGDVTHFIGACCAVRSEAFTDVQGFDPRFFYAMEESDLAWRLMDRGWSIWYSADLTAYHPRTAPTRHADCVRLQARNRFWMAWRSLPTPLLAGYLLTWTLVPAARQEPVREVIAGYREASADRPERRPLHWRTIARMTRLGRPPVV</sequence>
<keyword evidence="4" id="KW-0808">Transferase</keyword>
<dbReference type="Gene3D" id="3.90.550.10">
    <property type="entry name" value="Spore Coat Polysaccharide Biosynthesis Protein SpsA, Chain A"/>
    <property type="match status" value="1"/>
</dbReference>
<evidence type="ECO:0000313" key="7">
    <source>
        <dbReference type="Proteomes" id="UP000315628"/>
    </source>
</evidence>
<reference evidence="6 7" key="1">
    <citation type="submission" date="2019-06" db="EMBL/GenBank/DDBJ databases">
        <title>Sequencing the genomes of 1000 actinobacteria strains.</title>
        <authorList>
            <person name="Klenk H.-P."/>
        </authorList>
    </citation>
    <scope>NUCLEOTIDE SEQUENCE [LARGE SCALE GENOMIC DNA]</scope>
    <source>
        <strain evidence="6 7">DSM 18935</strain>
    </source>
</reference>
<dbReference type="InterPro" id="IPR029044">
    <property type="entry name" value="Nucleotide-diphossugar_trans"/>
</dbReference>